<dbReference type="InterPro" id="IPR011009">
    <property type="entry name" value="Kinase-like_dom_sf"/>
</dbReference>
<gene>
    <name evidence="3" type="ORF">POVWA1_008000</name>
</gene>
<dbReference type="SMART" id="SM00220">
    <property type="entry name" value="S_TKc"/>
    <property type="match status" value="1"/>
</dbReference>
<dbReference type="Pfam" id="PF00069">
    <property type="entry name" value="Pkinase"/>
    <property type="match status" value="2"/>
</dbReference>
<keyword evidence="4" id="KW-1185">Reference proteome</keyword>
<dbReference type="InterPro" id="IPR000719">
    <property type="entry name" value="Prot_kinase_dom"/>
</dbReference>
<dbReference type="GO" id="GO:0004674">
    <property type="term" value="F:protein serine/threonine kinase activity"/>
    <property type="evidence" value="ECO:0007669"/>
    <property type="project" value="UniProtKB-KW"/>
</dbReference>
<dbReference type="SUPFAM" id="SSF56112">
    <property type="entry name" value="Protein kinase-like (PK-like)"/>
    <property type="match status" value="1"/>
</dbReference>
<feature type="compositionally biased region" description="Basic and acidic residues" evidence="1">
    <location>
        <begin position="36"/>
        <end position="48"/>
    </location>
</feature>
<evidence type="ECO:0000259" key="2">
    <source>
        <dbReference type="PROSITE" id="PS50011"/>
    </source>
</evidence>
<sequence>MDSYEVSKNYKIAQSRLGANKTRVNKPTTAISNKNETVKKTNVSDKSPHFLKHAPRKCSNQATRKSKSNLERNDLSFDRFTSKEELNPPPHNDVLQTLSPRCTNIVSERDSGSGDLAWIATRRLEDSSCDGKFTTYIHGQMQNSVLPIENDTAKKKTYSTKKEKGKTNLVSFYKYNNLMTKNDHIRNEDCNINDTTCSENYVVRYDLSSHTWKKLVNKKYSLMHENGRVSSRISKRSSARRDDTLMCKLSKENMQNRSRSTCRGRSRSGVHIHRRANIKCNKGSANCFAISHHVCEDDPVEYGNTGSPLVSCFSKGRFRGKEVRGGVHNGTPSSHVNPIRMIPLNVHEHTVNWKKNNEFNKIAKFSVKVVSGDLDNMQRSIDVKKGDVTTRYTCGDSHSMDCHSGDCAGRHREKHLSCCSYISTVHHDEDTEYLFNIPDKDKHRQKHLTKSNAQPMADLTKKRMIRISEKKKIKERQNINVSNEMIENRECCNQDTGKNYIQWSKITSSHFLSPVNDLRISGEDILNGCKMTDRICSNIILKRYINKKVTSDSVLYSDVNSLIKKLHIKKKNKSSAYFKYYMNKYDEEKRKNTKVGVKTVRSLEEGAHIWDSHFNKWKQKRGKEKIIKLTNGSYSTNFDNLHDLGRKSVIGCRARGIIGHFNHGTKSELVADETHGHGQPAIGSGVRGSVGGRTQLHRSQTYLFPCPKGDNIGRIQRISKGDPFYPTALKKNRSFEETIETTINRNRDSSDDCGNHSIPNRDRDRDYTLCECNAGSCTVTNIFHNDLIEKGHLHRCRSNIWKNRQAHYGKKGTKKYSSVHEYSDSLTNYNPRYDSFQLSSINNKRVFKKLMRKKMKRMAKKYIHNINNKDDQVAKEKCKGISNRMDCHNNSDNNHRVCDGHVTEESCDYQHLHLPMRRVRYSRKGFNHIERVTALQKCSEGKIMESRSRVKRKIVSCDMYPKEERRVCVVRRGQLHNLLRCTSTTGKLPRELSHELRIKCHIIKGKRKQGEKRRGGRSRLEKKRSALLKLRYSQESSQCRGGNSASADGNGDNLDLIWCKGKNEEKAFSEPCHGNSANVYSANTIQKSNLNGHLKVVPPMDVLHLYSAHRIDEQVHVENEHMKNYTTLSISCQEGEKTPLKSNKRWEDGEKEICCKENAFCDDRMNIRKSEEVCTKGGCISRGGLIKGRKKVGEKAGGTRRKKKKGVREKKRLFLSGENGEVCKKTRKNALKMFNEKSECRGRESGCGKSGCGRSGCGRSGCGRSDCGVSDCGKSSCDYYDLAYSNNVFGAVSENCRTHNDMYYIVGLVYYGEKSQVYKCVNIHNKKTYAMKVVLKEDNDLQVDAFLKKYIFLKKHPHKHIVTIYDIFTDNNYNCVIMTFCEGSTLFDYFMSLVPGSLKIYDIKKIMKKLFLALHFLHSKNIIHRDIKLENIMFARKKRGNLGYEQFGGCSESEEWMYDHTNEWTSHWGRTRRKAARVARRNVYRKRGCCSPPFPLSFLAKRGNVQERDNDKGLLRRDCRCARKGSPSSCCEKEDPREVETKSDKSYGHRYDPGYYDPSCGPSSGQSCLPTWERDSFCVSPNEAVSVSSFYSHLDYEESSCTPSDSDYAFSLVSNGDKMWKREFMNKRNCNKLFSNLRKGSLTGIQMREGKYGIIRAEKKKQNEKKKRKKNRRENSYSYNDLCLIDMDMMETVSSNKSNVGGRSHIICGTAPYMSPESLDGILSTSNDIWACGVILYALMDGRFPFEINNNMPVYLKKKILTHTKPNFDPFVWQEYPEVLDLCLRLLDPNHLTRIQNAREALIHYCFADVA</sequence>
<dbReference type="PROSITE" id="PS00108">
    <property type="entry name" value="PROTEIN_KINASE_ST"/>
    <property type="match status" value="1"/>
</dbReference>
<dbReference type="Gene3D" id="1.10.510.10">
    <property type="entry name" value="Transferase(Phosphotransferase) domain 1"/>
    <property type="match status" value="2"/>
</dbReference>
<dbReference type="InterPro" id="IPR008271">
    <property type="entry name" value="Ser/Thr_kinase_AS"/>
</dbReference>
<dbReference type="GO" id="GO:0005634">
    <property type="term" value="C:nucleus"/>
    <property type="evidence" value="ECO:0007669"/>
    <property type="project" value="TreeGrafter"/>
</dbReference>
<name>A0A1A8YJ98_PLAOA</name>
<dbReference type="PANTHER" id="PTHR44167">
    <property type="entry name" value="OVARIAN-SPECIFIC SERINE/THREONINE-PROTEIN KINASE LOK-RELATED"/>
    <property type="match status" value="1"/>
</dbReference>
<dbReference type="Proteomes" id="UP000078555">
    <property type="component" value="Unassembled WGS sequence"/>
</dbReference>
<protein>
    <submittedName>
        <fullName evidence="3">Serine/threonine protein kinase, putative</fullName>
    </submittedName>
</protein>
<evidence type="ECO:0000256" key="1">
    <source>
        <dbReference type="SAM" id="MobiDB-lite"/>
    </source>
</evidence>
<keyword evidence="3" id="KW-0808">Transferase</keyword>
<dbReference type="GO" id="GO:0044773">
    <property type="term" value="P:mitotic DNA damage checkpoint signaling"/>
    <property type="evidence" value="ECO:0007669"/>
    <property type="project" value="TreeGrafter"/>
</dbReference>
<keyword evidence="3" id="KW-0723">Serine/threonine-protein kinase</keyword>
<organism evidence="3 4">
    <name type="scientific">Plasmodium ovale wallikeri</name>
    <dbReference type="NCBI Taxonomy" id="864142"/>
    <lineage>
        <taxon>Eukaryota</taxon>
        <taxon>Sar</taxon>
        <taxon>Alveolata</taxon>
        <taxon>Apicomplexa</taxon>
        <taxon>Aconoidasida</taxon>
        <taxon>Haemosporida</taxon>
        <taxon>Plasmodiidae</taxon>
        <taxon>Plasmodium</taxon>
        <taxon>Plasmodium (Plasmodium)</taxon>
    </lineage>
</organism>
<proteinExistence type="predicted"/>
<dbReference type="PANTHER" id="PTHR44167:SF24">
    <property type="entry name" value="SERINE_THREONINE-PROTEIN KINASE CHK2"/>
    <property type="match status" value="1"/>
</dbReference>
<evidence type="ECO:0000313" key="3">
    <source>
        <dbReference type="EMBL" id="SBT31614.1"/>
    </source>
</evidence>
<dbReference type="PROSITE" id="PS50011">
    <property type="entry name" value="PROTEIN_KINASE_DOM"/>
    <property type="match status" value="1"/>
</dbReference>
<dbReference type="EMBL" id="FLRD01000023">
    <property type="protein sequence ID" value="SBT31614.1"/>
    <property type="molecule type" value="Genomic_DNA"/>
</dbReference>
<feature type="compositionally biased region" description="Polar residues" evidence="1">
    <location>
        <begin position="25"/>
        <end position="35"/>
    </location>
</feature>
<dbReference type="GO" id="GO:0005524">
    <property type="term" value="F:ATP binding"/>
    <property type="evidence" value="ECO:0007669"/>
    <property type="project" value="InterPro"/>
</dbReference>
<reference evidence="4" key="1">
    <citation type="submission" date="2016-05" db="EMBL/GenBank/DDBJ databases">
        <authorList>
            <person name="Naeem Raeece"/>
        </authorList>
    </citation>
    <scope>NUCLEOTIDE SEQUENCE [LARGE SCALE GENOMIC DNA]</scope>
</reference>
<keyword evidence="3" id="KW-0418">Kinase</keyword>
<feature type="domain" description="Protein kinase" evidence="2">
    <location>
        <begin position="1303"/>
        <end position="1807"/>
    </location>
</feature>
<accession>A0A1A8YJ98</accession>
<feature type="region of interest" description="Disordered" evidence="1">
    <location>
        <begin position="17"/>
        <end position="67"/>
    </location>
</feature>
<dbReference type="CDD" id="cd00180">
    <property type="entry name" value="PKc"/>
    <property type="match status" value="1"/>
</dbReference>
<evidence type="ECO:0000313" key="4">
    <source>
        <dbReference type="Proteomes" id="UP000078555"/>
    </source>
</evidence>